<dbReference type="PROSITE" id="PS50983">
    <property type="entry name" value="FE_B12_PBP"/>
    <property type="match status" value="1"/>
</dbReference>
<dbReference type="KEGG" id="maer:DAI18_07325"/>
<dbReference type="PANTHER" id="PTHR30535:SF34">
    <property type="entry name" value="MOLYBDATE-BINDING PROTEIN MOLA"/>
    <property type="match status" value="1"/>
</dbReference>
<dbReference type="AlphaFoldDB" id="A0A2S0P945"/>
<keyword evidence="1 2" id="KW-0732">Signal</keyword>
<dbReference type="Proteomes" id="UP000244173">
    <property type="component" value="Chromosome"/>
</dbReference>
<organism evidence="4 5">
    <name type="scientific">Microvirgula aerodenitrificans</name>
    <dbReference type="NCBI Taxonomy" id="57480"/>
    <lineage>
        <taxon>Bacteria</taxon>
        <taxon>Pseudomonadati</taxon>
        <taxon>Pseudomonadota</taxon>
        <taxon>Betaproteobacteria</taxon>
        <taxon>Neisseriales</taxon>
        <taxon>Aquaspirillaceae</taxon>
        <taxon>Microvirgula</taxon>
    </lineage>
</organism>
<feature type="chain" id="PRO_5015597342" evidence="2">
    <location>
        <begin position="21"/>
        <end position="291"/>
    </location>
</feature>
<dbReference type="CDD" id="cd01144">
    <property type="entry name" value="BtuF"/>
    <property type="match status" value="1"/>
</dbReference>
<dbReference type="InterPro" id="IPR050902">
    <property type="entry name" value="ABC_Transporter_SBP"/>
</dbReference>
<accession>A0A2S0P945</accession>
<reference evidence="4 5" key="1">
    <citation type="submission" date="2018-04" db="EMBL/GenBank/DDBJ databases">
        <title>Denitrifier Microvirgula.</title>
        <authorList>
            <person name="Anderson E."/>
            <person name="Jang J."/>
            <person name="Ishii S."/>
        </authorList>
    </citation>
    <scope>NUCLEOTIDE SEQUENCE [LARGE SCALE GENOMIC DNA]</scope>
    <source>
        <strain evidence="4 5">BE2.4</strain>
    </source>
</reference>
<dbReference type="RefSeq" id="WP_028499495.1">
    <property type="nucleotide sequence ID" value="NZ_CALFSO010000090.1"/>
</dbReference>
<dbReference type="InterPro" id="IPR054828">
    <property type="entry name" value="Vit_B12_bind_prot"/>
</dbReference>
<sequence length="291" mass="30747">MKRVRHVALLLCLCPLPAMATPAGVSVSDDTGARVSLPQPARRIISLAPHATEMLYAIGAGGRLVGATNYSDWPDAARRLPRVGGYSGVSVEKVMALKPDLVVGWASGNAPRELARIRALGIPVYLTEPDSLDTVPASMEKLGILSGFSDGGRRQAAAFRTRIAALRERHAGLTPLPVFIQINVSPLMTVNGRQFISALVALCGGRNVFAALAPRVPQVGVEAVMAARPAVMLVPGDVDRLAAWKRWTTIPAVANGQLYGLPEDLVSRPGPRLADGASAVCRVLDSARSRS</sequence>
<dbReference type="STRING" id="1122240.GCA_000620105_02475"/>
<evidence type="ECO:0000313" key="4">
    <source>
        <dbReference type="EMBL" id="AVY93876.1"/>
    </source>
</evidence>
<evidence type="ECO:0000256" key="1">
    <source>
        <dbReference type="ARBA" id="ARBA00022729"/>
    </source>
</evidence>
<evidence type="ECO:0000313" key="5">
    <source>
        <dbReference type="Proteomes" id="UP000244173"/>
    </source>
</evidence>
<dbReference type="NCBIfam" id="NF038402">
    <property type="entry name" value="TroA_like"/>
    <property type="match status" value="1"/>
</dbReference>
<proteinExistence type="predicted"/>
<evidence type="ECO:0000259" key="3">
    <source>
        <dbReference type="PROSITE" id="PS50983"/>
    </source>
</evidence>
<dbReference type="SUPFAM" id="SSF53807">
    <property type="entry name" value="Helical backbone' metal receptor"/>
    <property type="match status" value="1"/>
</dbReference>
<feature type="domain" description="Fe/B12 periplasmic-binding" evidence="3">
    <location>
        <begin position="43"/>
        <end position="288"/>
    </location>
</feature>
<dbReference type="EMBL" id="CP028519">
    <property type="protein sequence ID" value="AVY93876.1"/>
    <property type="molecule type" value="Genomic_DNA"/>
</dbReference>
<evidence type="ECO:0000256" key="2">
    <source>
        <dbReference type="SAM" id="SignalP"/>
    </source>
</evidence>
<dbReference type="InterPro" id="IPR002491">
    <property type="entry name" value="ABC_transptr_periplasmic_BD"/>
</dbReference>
<keyword evidence="5" id="KW-1185">Reference proteome</keyword>
<dbReference type="Gene3D" id="3.40.50.1980">
    <property type="entry name" value="Nitrogenase molybdenum iron protein domain"/>
    <property type="match status" value="2"/>
</dbReference>
<protein>
    <submittedName>
        <fullName evidence="4">Cobalamin-binding protein</fullName>
    </submittedName>
</protein>
<feature type="signal peptide" evidence="2">
    <location>
        <begin position="1"/>
        <end position="20"/>
    </location>
</feature>
<dbReference type="PANTHER" id="PTHR30535">
    <property type="entry name" value="VITAMIN B12-BINDING PROTEIN"/>
    <property type="match status" value="1"/>
</dbReference>
<dbReference type="Pfam" id="PF01497">
    <property type="entry name" value="Peripla_BP_2"/>
    <property type="match status" value="1"/>
</dbReference>
<dbReference type="OrthoDB" id="6495095at2"/>
<gene>
    <name evidence="4" type="ORF">DAI18_07325</name>
</gene>
<name>A0A2S0P945_9NEIS</name>